<dbReference type="Gene3D" id="3.30.720.110">
    <property type="match status" value="1"/>
</dbReference>
<dbReference type="Proteomes" id="UP001172778">
    <property type="component" value="Unassembled WGS sequence"/>
</dbReference>
<dbReference type="EMBL" id="JARRAF010000022">
    <property type="protein sequence ID" value="MDK2125671.1"/>
    <property type="molecule type" value="Genomic_DNA"/>
</dbReference>
<gene>
    <name evidence="2" type="ORF">PZA18_16575</name>
</gene>
<dbReference type="Pfam" id="PF00903">
    <property type="entry name" value="Glyoxalase"/>
    <property type="match status" value="1"/>
</dbReference>
<proteinExistence type="predicted"/>
<keyword evidence="3" id="KW-1185">Reference proteome</keyword>
<dbReference type="SUPFAM" id="SSF54593">
    <property type="entry name" value="Glyoxalase/Bleomycin resistance protein/Dihydroxybiphenyl dioxygenase"/>
    <property type="match status" value="1"/>
</dbReference>
<evidence type="ECO:0000313" key="2">
    <source>
        <dbReference type="EMBL" id="MDK2125671.1"/>
    </source>
</evidence>
<dbReference type="InterPro" id="IPR029068">
    <property type="entry name" value="Glyas_Bleomycin-R_OHBP_Dase"/>
</dbReference>
<dbReference type="InterPro" id="IPR037523">
    <property type="entry name" value="VOC_core"/>
</dbReference>
<sequence length="133" mass="14424">MTHSSYFILYVADQKRSHDFYCAALDIAPRLHVPGMTEFDLPGGGVLGLMPELGIRRLLGDRLPDPARASGIPRAELYLLCPDPAGAHARALAAGAQELSPVQPRNWGHVAAYSLDPDGHVLAFARPKDWQDG</sequence>
<protein>
    <submittedName>
        <fullName evidence="2">VOC family protein</fullName>
    </submittedName>
</protein>
<dbReference type="Gene3D" id="3.30.720.120">
    <property type="match status" value="1"/>
</dbReference>
<reference evidence="2" key="1">
    <citation type="submission" date="2023-03" db="EMBL/GenBank/DDBJ databases">
        <title>Chitinimonas shenzhenensis gen. nov., sp. nov., a novel member of family Burkholderiaceae isolated from activated sludge collected in Shen Zhen, China.</title>
        <authorList>
            <person name="Wang X."/>
        </authorList>
    </citation>
    <scope>NUCLEOTIDE SEQUENCE</scope>
    <source>
        <strain evidence="2">DQS-5</strain>
    </source>
</reference>
<comment type="caution">
    <text evidence="2">The sequence shown here is derived from an EMBL/GenBank/DDBJ whole genome shotgun (WGS) entry which is preliminary data.</text>
</comment>
<accession>A0ABT7E028</accession>
<name>A0ABT7E028_9NEIS</name>
<dbReference type="RefSeq" id="WP_284102014.1">
    <property type="nucleotide sequence ID" value="NZ_JARRAF010000022.1"/>
</dbReference>
<dbReference type="PROSITE" id="PS51819">
    <property type="entry name" value="VOC"/>
    <property type="match status" value="1"/>
</dbReference>
<dbReference type="InterPro" id="IPR004360">
    <property type="entry name" value="Glyas_Fos-R_dOase_dom"/>
</dbReference>
<evidence type="ECO:0000259" key="1">
    <source>
        <dbReference type="PROSITE" id="PS51819"/>
    </source>
</evidence>
<evidence type="ECO:0000313" key="3">
    <source>
        <dbReference type="Proteomes" id="UP001172778"/>
    </source>
</evidence>
<organism evidence="2 3">
    <name type="scientific">Parachitinimonas caeni</name>
    <dbReference type="NCBI Taxonomy" id="3031301"/>
    <lineage>
        <taxon>Bacteria</taxon>
        <taxon>Pseudomonadati</taxon>
        <taxon>Pseudomonadota</taxon>
        <taxon>Betaproteobacteria</taxon>
        <taxon>Neisseriales</taxon>
        <taxon>Chitinibacteraceae</taxon>
        <taxon>Parachitinimonas</taxon>
    </lineage>
</organism>
<feature type="domain" description="VOC" evidence="1">
    <location>
        <begin position="3"/>
        <end position="127"/>
    </location>
</feature>